<dbReference type="EMBL" id="JAPWDQ010000011">
    <property type="protein sequence ID" value="KAJ5475400.1"/>
    <property type="molecule type" value="Genomic_DNA"/>
</dbReference>
<dbReference type="RefSeq" id="XP_056787153.1">
    <property type="nucleotide sequence ID" value="XM_056937288.1"/>
</dbReference>
<dbReference type="Proteomes" id="UP001148312">
    <property type="component" value="Unassembled WGS sequence"/>
</dbReference>
<proteinExistence type="predicted"/>
<dbReference type="AlphaFoldDB" id="A0A9X0BJQ6"/>
<evidence type="ECO:0000313" key="3">
    <source>
        <dbReference type="Proteomes" id="UP001148312"/>
    </source>
</evidence>
<organism evidence="1 3">
    <name type="scientific">Penicillium diatomitis</name>
    <dbReference type="NCBI Taxonomy" id="2819901"/>
    <lineage>
        <taxon>Eukaryota</taxon>
        <taxon>Fungi</taxon>
        <taxon>Dikarya</taxon>
        <taxon>Ascomycota</taxon>
        <taxon>Pezizomycotina</taxon>
        <taxon>Eurotiomycetes</taxon>
        <taxon>Eurotiomycetidae</taxon>
        <taxon>Eurotiales</taxon>
        <taxon>Aspergillaceae</taxon>
        <taxon>Penicillium</taxon>
    </lineage>
</organism>
<dbReference type="GeneID" id="81627537"/>
<name>A0A9X0BJQ6_9EURO</name>
<reference evidence="1" key="1">
    <citation type="submission" date="2022-12" db="EMBL/GenBank/DDBJ databases">
        <authorList>
            <person name="Petersen C."/>
        </authorList>
    </citation>
    <scope>NUCLEOTIDE SEQUENCE</scope>
    <source>
        <strain evidence="1">IBT 30728</strain>
    </source>
</reference>
<gene>
    <name evidence="2" type="ORF">N7539_007687</name>
    <name evidence="1" type="ORF">N7539_009352</name>
</gene>
<sequence length="162" mass="18020">MTSPASLLSSPFEETCISPAVTVGEAQGFFEKHGIFYAPDAEIGSLVAKLGSEAVHGKIRMERFPIRDTRLRAIIEQFTPSFCFTLGPDPCSFYASTITENPNHRAVVYMWGRRTQCEFSERSHVGELKGTLASNGLVQVPYSWLKKRNLQDKSIKLEDGGM</sequence>
<accession>A0A9X0BJQ6</accession>
<reference evidence="1" key="2">
    <citation type="journal article" date="2023" name="IMA Fungus">
        <title>Comparative genomic study of the Penicillium genus elucidates a diverse pangenome and 15 lateral gene transfer events.</title>
        <authorList>
            <person name="Petersen C."/>
            <person name="Sorensen T."/>
            <person name="Nielsen M.R."/>
            <person name="Sondergaard T.E."/>
            <person name="Sorensen J.L."/>
            <person name="Fitzpatrick D.A."/>
            <person name="Frisvad J.C."/>
            <person name="Nielsen K.L."/>
        </authorList>
    </citation>
    <scope>NUCLEOTIDE SEQUENCE</scope>
    <source>
        <strain evidence="1">IBT 30728</strain>
    </source>
</reference>
<protein>
    <submittedName>
        <fullName evidence="1">Uncharacterized protein</fullName>
    </submittedName>
</protein>
<dbReference type="EMBL" id="JAPWDQ010000015">
    <property type="protein sequence ID" value="KAJ5469734.1"/>
    <property type="molecule type" value="Genomic_DNA"/>
</dbReference>
<evidence type="ECO:0000313" key="1">
    <source>
        <dbReference type="EMBL" id="KAJ5469734.1"/>
    </source>
</evidence>
<keyword evidence="3" id="KW-1185">Reference proteome</keyword>
<comment type="caution">
    <text evidence="1">The sequence shown here is derived from an EMBL/GenBank/DDBJ whole genome shotgun (WGS) entry which is preliminary data.</text>
</comment>
<evidence type="ECO:0000313" key="2">
    <source>
        <dbReference type="EMBL" id="KAJ5475400.1"/>
    </source>
</evidence>